<name>A0A1M7JS65_9FIRM</name>
<organism evidence="1 2">
    <name type="scientific">Anaerosporobacter mobilis DSM 15930</name>
    <dbReference type="NCBI Taxonomy" id="1120996"/>
    <lineage>
        <taxon>Bacteria</taxon>
        <taxon>Bacillati</taxon>
        <taxon>Bacillota</taxon>
        <taxon>Clostridia</taxon>
        <taxon>Lachnospirales</taxon>
        <taxon>Lachnospiraceae</taxon>
        <taxon>Anaerosporobacter</taxon>
    </lineage>
</organism>
<dbReference type="EMBL" id="FRCP01000012">
    <property type="protein sequence ID" value="SHM55828.1"/>
    <property type="molecule type" value="Genomic_DNA"/>
</dbReference>
<keyword evidence="2" id="KW-1185">Reference proteome</keyword>
<evidence type="ECO:0000313" key="2">
    <source>
        <dbReference type="Proteomes" id="UP000184038"/>
    </source>
</evidence>
<reference evidence="1 2" key="1">
    <citation type="submission" date="2016-11" db="EMBL/GenBank/DDBJ databases">
        <authorList>
            <person name="Jaros S."/>
            <person name="Januszkiewicz K."/>
            <person name="Wedrychowicz H."/>
        </authorList>
    </citation>
    <scope>NUCLEOTIDE SEQUENCE [LARGE SCALE GENOMIC DNA]</scope>
    <source>
        <strain evidence="1 2">DSM 15930</strain>
    </source>
</reference>
<protein>
    <submittedName>
        <fullName evidence="1">Uncharacterized protein</fullName>
    </submittedName>
</protein>
<proteinExistence type="predicted"/>
<evidence type="ECO:0000313" key="1">
    <source>
        <dbReference type="EMBL" id="SHM55828.1"/>
    </source>
</evidence>
<gene>
    <name evidence="1" type="ORF">SAMN02746066_02380</name>
</gene>
<dbReference type="AlphaFoldDB" id="A0A1M7JS65"/>
<dbReference type="STRING" id="1120996.SAMN02746066_02380"/>
<accession>A0A1M7JS65</accession>
<sequence length="143" mass="16397">MAVPPYTSDFYIFLLKLRTQKTSFRVSNCYIHMKNYLNTSVLDFATRDLSTATCEAKRARIFSLNIAINYSSKSSSSKFEFYYPLIPVAATPSTKYFCKHRNTINTGINDITEAAMINPYSDEYCPINIRKPICNVFLLSVVR</sequence>
<dbReference type="Proteomes" id="UP000184038">
    <property type="component" value="Unassembled WGS sequence"/>
</dbReference>